<evidence type="ECO:0000313" key="2">
    <source>
        <dbReference type="Proteomes" id="UP000754226"/>
    </source>
</evidence>
<name>A0A943EDE8_9FIRM</name>
<comment type="caution">
    <text evidence="1">The sequence shown here is derived from an EMBL/GenBank/DDBJ whole genome shotgun (WGS) entry which is preliminary data.</text>
</comment>
<dbReference type="EMBL" id="JAGZCZ010000005">
    <property type="protein sequence ID" value="MBS5519626.1"/>
    <property type="molecule type" value="Genomic_DNA"/>
</dbReference>
<accession>A0A943EDE8</accession>
<sequence>MKNVKAVQVEMNHIHTLSALMVECTACEHSEQVLELMANFFQKVPTHYTFNDHWEDAFKCLVHNEVVKVEKTFKGFDAPKYAVRCFDTDTLYLVDTVRHLVELVAHITPDSLVIYLESSFKGVEECVSIRTLGLKWLIHTLMKQEYESADAYITFEGKEYAQLTPLGDMRNGRATIGVMGPDCNLYYMTFHYDAVESVELIKD</sequence>
<reference evidence="1" key="1">
    <citation type="submission" date="2021-02" db="EMBL/GenBank/DDBJ databases">
        <title>Infant gut strain persistence is associated with maternal origin, phylogeny, and functional potential including surface adhesion and iron acquisition.</title>
        <authorList>
            <person name="Lou Y.C."/>
        </authorList>
    </citation>
    <scope>NUCLEOTIDE SEQUENCE</scope>
    <source>
        <strain evidence="1">L3_106_000M1_dasL3_106_000M1_concoct_15</strain>
    </source>
</reference>
<dbReference type="AlphaFoldDB" id="A0A943EDE8"/>
<proteinExistence type="predicted"/>
<gene>
    <name evidence="1" type="ORF">KHX13_04755</name>
</gene>
<evidence type="ECO:0000313" key="1">
    <source>
        <dbReference type="EMBL" id="MBS5519626.1"/>
    </source>
</evidence>
<dbReference type="Proteomes" id="UP000754226">
    <property type="component" value="Unassembled WGS sequence"/>
</dbReference>
<protein>
    <submittedName>
        <fullName evidence="1">Uncharacterized protein</fullName>
    </submittedName>
</protein>
<organism evidence="1 2">
    <name type="scientific">Acidaminococcus intestini</name>
    <dbReference type="NCBI Taxonomy" id="187327"/>
    <lineage>
        <taxon>Bacteria</taxon>
        <taxon>Bacillati</taxon>
        <taxon>Bacillota</taxon>
        <taxon>Negativicutes</taxon>
        <taxon>Acidaminococcales</taxon>
        <taxon>Acidaminococcaceae</taxon>
        <taxon>Acidaminococcus</taxon>
    </lineage>
</organism>